<evidence type="ECO:0000313" key="4">
    <source>
        <dbReference type="Proteomes" id="UP001148614"/>
    </source>
</evidence>
<dbReference type="InterPro" id="IPR041664">
    <property type="entry name" value="AAA_16"/>
</dbReference>
<gene>
    <name evidence="3" type="ORF">NPX13_g10863</name>
</gene>
<dbReference type="PANTHER" id="PTHR12705:SF0">
    <property type="entry name" value="ORIGIN RECOGNITION COMPLEX SUBUNIT 5"/>
    <property type="match status" value="1"/>
</dbReference>
<dbReference type="EMBL" id="JANPWZ010003261">
    <property type="protein sequence ID" value="KAJ3553553.1"/>
    <property type="molecule type" value="Genomic_DNA"/>
</dbReference>
<dbReference type="GO" id="GO:0003688">
    <property type="term" value="F:DNA replication origin binding"/>
    <property type="evidence" value="ECO:0007669"/>
    <property type="project" value="TreeGrafter"/>
</dbReference>
<dbReference type="GO" id="GO:0005664">
    <property type="term" value="C:nuclear origin of replication recognition complex"/>
    <property type="evidence" value="ECO:0007669"/>
    <property type="project" value="TreeGrafter"/>
</dbReference>
<dbReference type="SUPFAM" id="SSF52540">
    <property type="entry name" value="P-loop containing nucleoside triphosphate hydrolases"/>
    <property type="match status" value="1"/>
</dbReference>
<comment type="caution">
    <text evidence="3">The sequence shown here is derived from an EMBL/GenBank/DDBJ whole genome shotgun (WGS) entry which is preliminary data.</text>
</comment>
<evidence type="ECO:0000313" key="3">
    <source>
        <dbReference type="EMBL" id="KAJ3553553.1"/>
    </source>
</evidence>
<accession>A0A9W8TH38</accession>
<sequence>MTSLFELPDDLLASLIASFPCREAQINALTTLVHPRIAPCRNLVVHGTEATGKSAIVNELLETLRTHSPSELNYAIVKSAECVTARHFFERTVGLVGDALQNEAAPSRCETLAALTAELTKTLKHVEGDSRSRFVLVFDGIDRQRDAPPTLLPALARLSEIVSPT</sequence>
<dbReference type="VEuPathDB" id="FungiDB:F4678DRAFT_308929"/>
<proteinExistence type="inferred from homology"/>
<evidence type="ECO:0000256" key="1">
    <source>
        <dbReference type="ARBA" id="ARBA00006269"/>
    </source>
</evidence>
<protein>
    <recommendedName>
        <fullName evidence="2">Orc1-like AAA ATPase domain-containing protein</fullName>
    </recommendedName>
</protein>
<feature type="domain" description="Orc1-like AAA ATPase" evidence="2">
    <location>
        <begin position="19"/>
        <end position="160"/>
    </location>
</feature>
<dbReference type="InterPro" id="IPR027417">
    <property type="entry name" value="P-loop_NTPase"/>
</dbReference>
<dbReference type="Proteomes" id="UP001148614">
    <property type="component" value="Unassembled WGS sequence"/>
</dbReference>
<dbReference type="Gene3D" id="3.40.50.300">
    <property type="entry name" value="P-loop containing nucleotide triphosphate hydrolases"/>
    <property type="match status" value="1"/>
</dbReference>
<name>A0A9W8TH38_9PEZI</name>
<comment type="similarity">
    <text evidence="1">Belongs to the ORC5 family.</text>
</comment>
<dbReference type="GO" id="GO:0006270">
    <property type="term" value="P:DNA replication initiation"/>
    <property type="evidence" value="ECO:0007669"/>
    <property type="project" value="TreeGrafter"/>
</dbReference>
<dbReference type="Pfam" id="PF13191">
    <property type="entry name" value="AAA_16"/>
    <property type="match status" value="1"/>
</dbReference>
<evidence type="ECO:0000259" key="2">
    <source>
        <dbReference type="Pfam" id="PF13191"/>
    </source>
</evidence>
<reference evidence="3" key="1">
    <citation type="submission" date="2022-07" db="EMBL/GenBank/DDBJ databases">
        <title>Genome Sequence of Xylaria arbuscula.</title>
        <authorList>
            <person name="Buettner E."/>
        </authorList>
    </citation>
    <scope>NUCLEOTIDE SEQUENCE</scope>
    <source>
        <strain evidence="3">VT107</strain>
    </source>
</reference>
<dbReference type="PANTHER" id="PTHR12705">
    <property type="entry name" value="ORIGIN RECOGNITION COMPLEX SUBUNIT 5"/>
    <property type="match status" value="1"/>
</dbReference>
<organism evidence="3 4">
    <name type="scientific">Xylaria arbuscula</name>
    <dbReference type="NCBI Taxonomy" id="114810"/>
    <lineage>
        <taxon>Eukaryota</taxon>
        <taxon>Fungi</taxon>
        <taxon>Dikarya</taxon>
        <taxon>Ascomycota</taxon>
        <taxon>Pezizomycotina</taxon>
        <taxon>Sordariomycetes</taxon>
        <taxon>Xylariomycetidae</taxon>
        <taxon>Xylariales</taxon>
        <taxon>Xylariaceae</taxon>
        <taxon>Xylaria</taxon>
    </lineage>
</organism>
<keyword evidence="4" id="KW-1185">Reference proteome</keyword>
<dbReference type="InterPro" id="IPR020796">
    <property type="entry name" value="ORC5"/>
</dbReference>
<dbReference type="AlphaFoldDB" id="A0A9W8TH38"/>